<dbReference type="Proteomes" id="UP001346149">
    <property type="component" value="Unassembled WGS sequence"/>
</dbReference>
<dbReference type="PROSITE" id="PS50891">
    <property type="entry name" value="LOB"/>
    <property type="match status" value="1"/>
</dbReference>
<dbReference type="PANTHER" id="PTHR31301">
    <property type="entry name" value="LOB DOMAIN-CONTAINING PROTEIN 4-RELATED"/>
    <property type="match status" value="1"/>
</dbReference>
<comment type="caution">
    <text evidence="3">The sequence shown here is derived from an EMBL/GenBank/DDBJ whole genome shotgun (WGS) entry which is preliminary data.</text>
</comment>
<evidence type="ECO:0000313" key="3">
    <source>
        <dbReference type="EMBL" id="KAK4791538.1"/>
    </source>
</evidence>
<reference evidence="3 4" key="1">
    <citation type="journal article" date="2023" name="Hortic Res">
        <title>Pangenome of water caltrop reveals structural variations and asymmetric subgenome divergence after allopolyploidization.</title>
        <authorList>
            <person name="Zhang X."/>
            <person name="Chen Y."/>
            <person name="Wang L."/>
            <person name="Yuan Y."/>
            <person name="Fang M."/>
            <person name="Shi L."/>
            <person name="Lu R."/>
            <person name="Comes H.P."/>
            <person name="Ma Y."/>
            <person name="Chen Y."/>
            <person name="Huang G."/>
            <person name="Zhou Y."/>
            <person name="Zheng Z."/>
            <person name="Qiu Y."/>
        </authorList>
    </citation>
    <scope>NUCLEOTIDE SEQUENCE [LARGE SCALE GENOMIC DNA]</scope>
    <source>
        <strain evidence="3">F231</strain>
    </source>
</reference>
<dbReference type="EMBL" id="JAXQNO010000009">
    <property type="protein sequence ID" value="KAK4791538.1"/>
    <property type="molecule type" value="Genomic_DNA"/>
</dbReference>
<dbReference type="InterPro" id="IPR004883">
    <property type="entry name" value="LOB"/>
</dbReference>
<dbReference type="Pfam" id="PF03195">
    <property type="entry name" value="LOB"/>
    <property type="match status" value="1"/>
</dbReference>
<accession>A0AAN7RA72</accession>
<gene>
    <name evidence="3" type="ORF">SAY86_031951</name>
</gene>
<evidence type="ECO:0000259" key="2">
    <source>
        <dbReference type="PROSITE" id="PS50891"/>
    </source>
</evidence>
<evidence type="ECO:0000313" key="4">
    <source>
        <dbReference type="Proteomes" id="UP001346149"/>
    </source>
</evidence>
<organism evidence="3 4">
    <name type="scientific">Trapa natans</name>
    <name type="common">Water chestnut</name>
    <dbReference type="NCBI Taxonomy" id="22666"/>
    <lineage>
        <taxon>Eukaryota</taxon>
        <taxon>Viridiplantae</taxon>
        <taxon>Streptophyta</taxon>
        <taxon>Embryophyta</taxon>
        <taxon>Tracheophyta</taxon>
        <taxon>Spermatophyta</taxon>
        <taxon>Magnoliopsida</taxon>
        <taxon>eudicotyledons</taxon>
        <taxon>Gunneridae</taxon>
        <taxon>Pentapetalae</taxon>
        <taxon>rosids</taxon>
        <taxon>malvids</taxon>
        <taxon>Myrtales</taxon>
        <taxon>Lythraceae</taxon>
        <taxon>Trapa</taxon>
    </lineage>
</organism>
<protein>
    <recommendedName>
        <fullName evidence="2">LOB domain-containing protein</fullName>
    </recommendedName>
</protein>
<name>A0AAN7RA72_TRANT</name>
<sequence>MKLCRKSELEGACLRRKSLVKTMSSSNSSYSTPCAACKFLRRKCTSGCIFAPYFPPQEPHKFINVHRVFGASNVSKLLHEVLPHQREDAASTLAYEAEARVRDPVYGCVGAITFLQRQVLRLQKELEAANADLIRCAYNATIFIPSPGFSTETSSMQPATGTLPMARDIGNQGGGWFQAHPHSLPHWGDDLSRDNSGGGGSTTI</sequence>
<dbReference type="AlphaFoldDB" id="A0AAN7RA72"/>
<keyword evidence="4" id="KW-1185">Reference proteome</keyword>
<dbReference type="PANTHER" id="PTHR31301:SF91">
    <property type="entry name" value="PROTEIN LATERAL ORGAN BOUNDARIES"/>
    <property type="match status" value="1"/>
</dbReference>
<evidence type="ECO:0000256" key="1">
    <source>
        <dbReference type="ARBA" id="ARBA00005474"/>
    </source>
</evidence>
<comment type="similarity">
    <text evidence="1">Belongs to the LOB domain-containing protein family.</text>
</comment>
<proteinExistence type="inferred from homology"/>
<feature type="domain" description="LOB" evidence="2">
    <location>
        <begin position="32"/>
        <end position="133"/>
    </location>
</feature>